<dbReference type="PANTHER" id="PTHR24305:SF96">
    <property type="entry name" value="CYTOCHROME P450 MONOOXYGENASE STCB-RELATED"/>
    <property type="match status" value="1"/>
</dbReference>
<dbReference type="InterPro" id="IPR001128">
    <property type="entry name" value="Cyt_P450"/>
</dbReference>
<dbReference type="PRINTS" id="PR00385">
    <property type="entry name" value="P450"/>
</dbReference>
<dbReference type="PRINTS" id="PR00463">
    <property type="entry name" value="EP450I"/>
</dbReference>
<dbReference type="InterPro" id="IPR050121">
    <property type="entry name" value="Cytochrome_P450_monoxygenase"/>
</dbReference>
<feature type="binding site" description="axial binding residue" evidence="6">
    <location>
        <position position="430"/>
    </location>
    <ligand>
        <name>heme</name>
        <dbReference type="ChEBI" id="CHEBI:30413"/>
    </ligand>
    <ligandPart>
        <name>Fe</name>
        <dbReference type="ChEBI" id="CHEBI:18248"/>
    </ligandPart>
</feature>
<dbReference type="InterPro" id="IPR002401">
    <property type="entry name" value="Cyt_P450_E_grp-I"/>
</dbReference>
<keyword evidence="5 6" id="KW-0408">Iron</keyword>
<keyword evidence="4 7" id="KW-0560">Oxidoreductase</keyword>
<evidence type="ECO:0000256" key="2">
    <source>
        <dbReference type="ARBA" id="ARBA00010617"/>
    </source>
</evidence>
<dbReference type="GO" id="GO:0016705">
    <property type="term" value="F:oxidoreductase activity, acting on paired donors, with incorporation or reduction of molecular oxygen"/>
    <property type="evidence" value="ECO:0007669"/>
    <property type="project" value="InterPro"/>
</dbReference>
<reference evidence="8 9" key="1">
    <citation type="submission" date="2020-01" db="EMBL/GenBank/DDBJ databases">
        <authorList>
            <consortium name="DOE Joint Genome Institute"/>
            <person name="Haridas S."/>
            <person name="Albert R."/>
            <person name="Binder M."/>
            <person name="Bloem J."/>
            <person name="Labutti K."/>
            <person name="Salamov A."/>
            <person name="Andreopoulos B."/>
            <person name="Baker S.E."/>
            <person name="Barry K."/>
            <person name="Bills G."/>
            <person name="Bluhm B.H."/>
            <person name="Cannon C."/>
            <person name="Castanera R."/>
            <person name="Culley D.E."/>
            <person name="Daum C."/>
            <person name="Ezra D."/>
            <person name="Gonzalez J.B."/>
            <person name="Henrissat B."/>
            <person name="Kuo A."/>
            <person name="Liang C."/>
            <person name="Lipzen A."/>
            <person name="Lutzoni F."/>
            <person name="Magnuson J."/>
            <person name="Mondo S."/>
            <person name="Nolan M."/>
            <person name="Ohm R."/>
            <person name="Pangilinan J."/>
            <person name="Park H.-J.H."/>
            <person name="Ramirez L."/>
            <person name="Alfaro M."/>
            <person name="Sun H."/>
            <person name="Tritt A."/>
            <person name="Yoshinaga Y."/>
            <person name="Zwiers L.-H.L."/>
            <person name="Turgeon B.G."/>
            <person name="Goodwin S.B."/>
            <person name="Spatafora J.W."/>
            <person name="Crous P.W."/>
            <person name="Grigoriev I.V."/>
        </authorList>
    </citation>
    <scope>NUCLEOTIDE SEQUENCE [LARGE SCALE GENOMIC DNA]</scope>
    <source>
        <strain evidence="8 9">CBS 611.86</strain>
    </source>
</reference>
<dbReference type="OrthoDB" id="1470350at2759"/>
<keyword evidence="7" id="KW-0503">Monooxygenase</keyword>
<evidence type="ECO:0000313" key="8">
    <source>
        <dbReference type="EMBL" id="KAF2875576.1"/>
    </source>
</evidence>
<evidence type="ECO:0000256" key="3">
    <source>
        <dbReference type="ARBA" id="ARBA00022723"/>
    </source>
</evidence>
<comment type="caution">
    <text evidence="8">The sequence shown here is derived from an EMBL/GenBank/DDBJ whole genome shotgun (WGS) entry which is preliminary data.</text>
</comment>
<evidence type="ECO:0000256" key="5">
    <source>
        <dbReference type="ARBA" id="ARBA00023004"/>
    </source>
</evidence>
<evidence type="ECO:0000256" key="1">
    <source>
        <dbReference type="ARBA" id="ARBA00001971"/>
    </source>
</evidence>
<dbReference type="Proteomes" id="UP000481861">
    <property type="component" value="Unassembled WGS sequence"/>
</dbReference>
<name>A0A7C8MDI0_9PLEO</name>
<organism evidence="8 9">
    <name type="scientific">Massariosphaeria phaeospora</name>
    <dbReference type="NCBI Taxonomy" id="100035"/>
    <lineage>
        <taxon>Eukaryota</taxon>
        <taxon>Fungi</taxon>
        <taxon>Dikarya</taxon>
        <taxon>Ascomycota</taxon>
        <taxon>Pezizomycotina</taxon>
        <taxon>Dothideomycetes</taxon>
        <taxon>Pleosporomycetidae</taxon>
        <taxon>Pleosporales</taxon>
        <taxon>Pleosporales incertae sedis</taxon>
        <taxon>Massariosphaeria</taxon>
    </lineage>
</organism>
<evidence type="ECO:0000313" key="9">
    <source>
        <dbReference type="Proteomes" id="UP000481861"/>
    </source>
</evidence>
<dbReference type="GO" id="GO:0020037">
    <property type="term" value="F:heme binding"/>
    <property type="evidence" value="ECO:0007669"/>
    <property type="project" value="InterPro"/>
</dbReference>
<dbReference type="Gene3D" id="1.10.630.10">
    <property type="entry name" value="Cytochrome P450"/>
    <property type="match status" value="1"/>
</dbReference>
<comment type="similarity">
    <text evidence="2 7">Belongs to the cytochrome P450 family.</text>
</comment>
<dbReference type="PANTHER" id="PTHR24305">
    <property type="entry name" value="CYTOCHROME P450"/>
    <property type="match status" value="1"/>
</dbReference>
<dbReference type="GO" id="GO:0005506">
    <property type="term" value="F:iron ion binding"/>
    <property type="evidence" value="ECO:0007669"/>
    <property type="project" value="InterPro"/>
</dbReference>
<dbReference type="GO" id="GO:0004497">
    <property type="term" value="F:monooxygenase activity"/>
    <property type="evidence" value="ECO:0007669"/>
    <property type="project" value="UniProtKB-KW"/>
</dbReference>
<keyword evidence="9" id="KW-1185">Reference proteome</keyword>
<dbReference type="EMBL" id="JAADJZ010000004">
    <property type="protein sequence ID" value="KAF2875576.1"/>
    <property type="molecule type" value="Genomic_DNA"/>
</dbReference>
<keyword evidence="3 6" id="KW-0479">Metal-binding</keyword>
<evidence type="ECO:0000256" key="7">
    <source>
        <dbReference type="RuleBase" id="RU000461"/>
    </source>
</evidence>
<evidence type="ECO:0000256" key="4">
    <source>
        <dbReference type="ARBA" id="ARBA00023002"/>
    </source>
</evidence>
<keyword evidence="6 7" id="KW-0349">Heme</keyword>
<gene>
    <name evidence="8" type="ORF">BDV95DRAFT_278363</name>
</gene>
<dbReference type="AlphaFoldDB" id="A0A7C8MDI0"/>
<evidence type="ECO:0000256" key="6">
    <source>
        <dbReference type="PIRSR" id="PIRSR602401-1"/>
    </source>
</evidence>
<dbReference type="InterPro" id="IPR036396">
    <property type="entry name" value="Cyt_P450_sf"/>
</dbReference>
<protein>
    <submittedName>
        <fullName evidence="8">Cytochrome protein</fullName>
    </submittedName>
</protein>
<dbReference type="PROSITE" id="PS00086">
    <property type="entry name" value="CYTOCHROME_P450"/>
    <property type="match status" value="1"/>
</dbReference>
<sequence length="487" mass="55655">MDLWRLAILSALALVALKYLITLIQRARSPLAALPGPWYSKWTSLELQYYFMRGQRAMYVERLHQKYGKVVRVSPDEVDFSSLTASKRIHSYNRPFLKSIMYTKFGDADGVPHLFNAVDPEYHARHRRLLSGPMSEANLKGVEYIVQERLDLAIERIGDEMKREGCADVMKWWLFFSTDVIGELTFGDSFRMLEQGKKNQYVDDLEMVAKFSGLQIQFPTLIKIGSYFPIRALREPAVASQRLSNYASESIRRYEKIVAADPWNPKPTLFTKLFKAGEEGMAQKEVVASGQAYIVGGSDTTTHTMTYLTWRVCRDEQVKRRLVEELAALPEGYRDADLKNLPYLNEVISEVLRLYSAAPSFLPREVPPGGCEVDGFWMPGGTTVGTQAYSMHRDPVIFPEPEKFNPSRWESPTKDMKDAWMPFGGGARICIGLHLAQMELRLATAKFFRTFPNARVSDKDGFSDDDMEQVIYFLMFPKKKYCPIQAS</sequence>
<dbReference type="Pfam" id="PF00067">
    <property type="entry name" value="p450"/>
    <property type="match status" value="1"/>
</dbReference>
<accession>A0A7C8MDI0</accession>
<dbReference type="InterPro" id="IPR017972">
    <property type="entry name" value="Cyt_P450_CS"/>
</dbReference>
<comment type="cofactor">
    <cofactor evidence="1 6">
        <name>heme</name>
        <dbReference type="ChEBI" id="CHEBI:30413"/>
    </cofactor>
</comment>
<proteinExistence type="inferred from homology"/>
<dbReference type="SUPFAM" id="SSF48264">
    <property type="entry name" value="Cytochrome P450"/>
    <property type="match status" value="1"/>
</dbReference>